<dbReference type="InterPro" id="IPR029058">
    <property type="entry name" value="AB_hydrolase_fold"/>
</dbReference>
<evidence type="ECO:0000256" key="1">
    <source>
        <dbReference type="ARBA" id="ARBA00022801"/>
    </source>
</evidence>
<sequence length="729" mass="84739">MQSSCEKEFHRIIRTEFPYKVEKLTQVSIPVDHDIKLAATIWMPQNNNIQSVDEEKFATILEYIPYRKSDWTSRRDEIRLKYFSGFGYVSIRVDIRGTGNSQGIFDDEYSEQELSDGLKILEWIQNQKWSNGKVVIYGKSWAGFNGLQIGYLQPKNLSGIISAYSTDDRYNNDIHYYGGCLIAQEALSWSTQMLLWLSIPPKGEKARLHTSRGIDKDSNLFNIWKERLNELIPLDAYWIKHQNRDEYWRHGSICEDYSKILCPVLLIGGFADLYNSSIFRLMNQLKYEKRAILGPWGHQWPDDAYPGPQIGFLQEVIQWLDYHIKHIDNGYEKKEFLSIFKLNPNIHELHSFVKQRKGQWIHLNSLPSYPNEHFQRNHLSINQYQQINEKQIIYYLSFGSLTIESVSKDQIPDKISFLSPLETGLSSGNLLGWGGVENIDNSIDQREDDGRSLCFDSLPLNHNYELFGFPSVKLNLSSNTNYGLICVRLCMIDEKSSSSILISRGILNLTHHKSHEHPEQLNIDEIYNVEITLAGVCVCLPAGCRLHLALSTSYWPIVWPSPQLSTLTIHFNHLSPCILILPCLNDKYLTRDDFAFPEISQGIPIKYLRDSSVTRFRILDELNEIITLKIYTDDGSIEYPDGLIWDETSESIYKIKKNDPQSARIEIKRYLKYYFQDQSLIKVDIETKSIMFSQESPSTFNIIHQLNINNKDQLVFEKNWNLTFPRSYI</sequence>
<comment type="caution">
    <text evidence="3">The sequence shown here is derived from an EMBL/GenBank/DDBJ whole genome shotgun (WGS) entry which is preliminary data.</text>
</comment>
<dbReference type="InterPro" id="IPR008979">
    <property type="entry name" value="Galactose-bd-like_sf"/>
</dbReference>
<dbReference type="Pfam" id="PF08530">
    <property type="entry name" value="PepX_C"/>
    <property type="match status" value="1"/>
</dbReference>
<feature type="domain" description="Xaa-Pro dipeptidyl-peptidase C-terminal" evidence="2">
    <location>
        <begin position="317"/>
        <end position="580"/>
    </location>
</feature>
<dbReference type="Gene3D" id="3.40.50.1820">
    <property type="entry name" value="alpha/beta hydrolase"/>
    <property type="match status" value="1"/>
</dbReference>
<dbReference type="SUPFAM" id="SSF53474">
    <property type="entry name" value="alpha/beta-Hydrolases"/>
    <property type="match status" value="1"/>
</dbReference>
<dbReference type="PANTHER" id="PTHR43056:SF10">
    <property type="entry name" value="COCE_NOND FAMILY, PUTATIVE (AFU_ORTHOLOGUE AFUA_7G00600)-RELATED"/>
    <property type="match status" value="1"/>
</dbReference>
<dbReference type="PANTHER" id="PTHR43056">
    <property type="entry name" value="PEPTIDASE S9 PROLYL OLIGOPEPTIDASE"/>
    <property type="match status" value="1"/>
</dbReference>
<evidence type="ECO:0000313" key="4">
    <source>
        <dbReference type="Proteomes" id="UP000663864"/>
    </source>
</evidence>
<protein>
    <recommendedName>
        <fullName evidence="2">Xaa-Pro dipeptidyl-peptidase C-terminal domain-containing protein</fullName>
    </recommendedName>
</protein>
<dbReference type="SMART" id="SM00939">
    <property type="entry name" value="PepX_C"/>
    <property type="match status" value="1"/>
</dbReference>
<evidence type="ECO:0000259" key="2">
    <source>
        <dbReference type="SMART" id="SM00939"/>
    </source>
</evidence>
<dbReference type="SUPFAM" id="SSF49785">
    <property type="entry name" value="Galactose-binding domain-like"/>
    <property type="match status" value="1"/>
</dbReference>
<gene>
    <name evidence="3" type="ORF">ZHD862_LOCUS21948</name>
</gene>
<dbReference type="InterPro" id="IPR013736">
    <property type="entry name" value="Xaa-Pro_dipept_C"/>
</dbReference>
<proteinExistence type="predicted"/>
<evidence type="ECO:0000313" key="3">
    <source>
        <dbReference type="EMBL" id="CAF1184546.1"/>
    </source>
</evidence>
<dbReference type="InterPro" id="IPR005674">
    <property type="entry name" value="CocE/Ser_esterase"/>
</dbReference>
<dbReference type="EMBL" id="CAJNOT010001336">
    <property type="protein sequence ID" value="CAF1184546.1"/>
    <property type="molecule type" value="Genomic_DNA"/>
</dbReference>
<name>A0A814V339_9BILA</name>
<dbReference type="GO" id="GO:0008239">
    <property type="term" value="F:dipeptidyl-peptidase activity"/>
    <property type="evidence" value="ECO:0007669"/>
    <property type="project" value="InterPro"/>
</dbReference>
<dbReference type="Gene3D" id="1.10.3020.10">
    <property type="entry name" value="alpha-amino acid ester hydrolase ( Helical cap domain)"/>
    <property type="match status" value="1"/>
</dbReference>
<dbReference type="Pfam" id="PF02129">
    <property type="entry name" value="Peptidase_S15"/>
    <property type="match status" value="1"/>
</dbReference>
<dbReference type="Gene3D" id="2.60.120.260">
    <property type="entry name" value="Galactose-binding domain-like"/>
    <property type="match status" value="1"/>
</dbReference>
<dbReference type="InterPro" id="IPR000383">
    <property type="entry name" value="Xaa-Pro-like_dom"/>
</dbReference>
<dbReference type="NCBIfam" id="TIGR00976">
    <property type="entry name" value="CocE_NonD"/>
    <property type="match status" value="1"/>
</dbReference>
<dbReference type="InterPro" id="IPR050585">
    <property type="entry name" value="Xaa-Pro_dipeptidyl-ppase/CocE"/>
</dbReference>
<keyword evidence="1" id="KW-0378">Hydrolase</keyword>
<reference evidence="3" key="1">
    <citation type="submission" date="2021-02" db="EMBL/GenBank/DDBJ databases">
        <authorList>
            <person name="Nowell W R."/>
        </authorList>
    </citation>
    <scope>NUCLEOTIDE SEQUENCE</scope>
</reference>
<dbReference type="AlphaFoldDB" id="A0A814V339"/>
<dbReference type="Proteomes" id="UP000663864">
    <property type="component" value="Unassembled WGS sequence"/>
</dbReference>
<organism evidence="3 4">
    <name type="scientific">Rotaria sordida</name>
    <dbReference type="NCBI Taxonomy" id="392033"/>
    <lineage>
        <taxon>Eukaryota</taxon>
        <taxon>Metazoa</taxon>
        <taxon>Spiralia</taxon>
        <taxon>Gnathifera</taxon>
        <taxon>Rotifera</taxon>
        <taxon>Eurotatoria</taxon>
        <taxon>Bdelloidea</taxon>
        <taxon>Philodinida</taxon>
        <taxon>Philodinidae</taxon>
        <taxon>Rotaria</taxon>
    </lineage>
</organism>
<accession>A0A814V339</accession>